<dbReference type="Proteomes" id="UP000243499">
    <property type="component" value="Chromosome 5"/>
</dbReference>
<dbReference type="InterPro" id="IPR007750">
    <property type="entry name" value="DUF674"/>
</dbReference>
<accession>A0A2S3HXV5</accession>
<evidence type="ECO:0008006" key="2">
    <source>
        <dbReference type="Google" id="ProtNLM"/>
    </source>
</evidence>
<dbReference type="EMBL" id="CM008050">
    <property type="protein sequence ID" value="PAN32318.1"/>
    <property type="molecule type" value="Genomic_DNA"/>
</dbReference>
<dbReference type="AlphaFoldDB" id="A0A2S3HXV5"/>
<dbReference type="Pfam" id="PF05056">
    <property type="entry name" value="DUF674"/>
    <property type="match status" value="2"/>
</dbReference>
<evidence type="ECO:0000313" key="1">
    <source>
        <dbReference type="EMBL" id="PAN32318.1"/>
    </source>
</evidence>
<reference evidence="1" key="1">
    <citation type="submission" date="2018-04" db="EMBL/GenBank/DDBJ databases">
        <title>WGS assembly of Panicum hallii.</title>
        <authorList>
            <person name="Lovell J."/>
            <person name="Jenkins J."/>
            <person name="Lowry D."/>
            <person name="Mamidi S."/>
            <person name="Sreedasyam A."/>
            <person name="Weng X."/>
            <person name="Barry K."/>
            <person name="Bonette J."/>
            <person name="Campitelli B."/>
            <person name="Daum C."/>
            <person name="Gordon S."/>
            <person name="Gould B."/>
            <person name="Lipzen A."/>
            <person name="Macqueen A."/>
            <person name="Palacio-Mejia J."/>
            <person name="Plott C."/>
            <person name="Shakirov E."/>
            <person name="Shu S."/>
            <person name="Yoshinaga Y."/>
            <person name="Zane M."/>
            <person name="Rokhsar D."/>
            <person name="Grimwood J."/>
            <person name="Schmutz J."/>
            <person name="Juenger T."/>
        </authorList>
    </citation>
    <scope>NUCLEOTIDE SEQUENCE [LARGE SCALE GENOMIC DNA]</scope>
    <source>
        <strain evidence="1">FIL2</strain>
    </source>
</reference>
<protein>
    <recommendedName>
        <fullName evidence="2">DUF674 domain-containing protein</fullName>
    </recommendedName>
</protein>
<sequence length="291" mass="29692">MAERPAAPLTMKMKLLVDTKAGRVLYAETGKDVVDFLFSLLTLPLGAVAQLLTAGAGAGSVVPQLDGPAAPTSAVAKLLPAAGAMVGSVGNLHRSVEALDASHVCRREATKALLEPAVLQLVVTAAAPAPAPNGRLFRCKGCPCSPRCYDYATRVSGTPCPVCKVEMTTEVQLVEPDGDAKPPAAAAGEGSSAGYVRDMVTYTVMDDLSVAPMSTICAVTALAALGVTDITGLQAKTVEIGYQEGLALLKASLQSQTVLTDVFLGAKGSSGGAGAAGLGSRNPYLFVRETF</sequence>
<organism evidence="1">
    <name type="scientific">Panicum hallii</name>
    <dbReference type="NCBI Taxonomy" id="206008"/>
    <lineage>
        <taxon>Eukaryota</taxon>
        <taxon>Viridiplantae</taxon>
        <taxon>Streptophyta</taxon>
        <taxon>Embryophyta</taxon>
        <taxon>Tracheophyta</taxon>
        <taxon>Spermatophyta</taxon>
        <taxon>Magnoliopsida</taxon>
        <taxon>Liliopsida</taxon>
        <taxon>Poales</taxon>
        <taxon>Poaceae</taxon>
        <taxon>PACMAD clade</taxon>
        <taxon>Panicoideae</taxon>
        <taxon>Panicodae</taxon>
        <taxon>Paniceae</taxon>
        <taxon>Panicinae</taxon>
        <taxon>Panicum</taxon>
        <taxon>Panicum sect. Panicum</taxon>
    </lineage>
</organism>
<dbReference type="Gramene" id="PAN32318">
    <property type="protein sequence ID" value="PAN32318"/>
    <property type="gene ID" value="PAHAL_5G477900"/>
</dbReference>
<dbReference type="PANTHER" id="PTHR33103:SF106">
    <property type="entry name" value="OS01G0154200 PROTEIN"/>
    <property type="match status" value="1"/>
</dbReference>
<dbReference type="PANTHER" id="PTHR33103">
    <property type="entry name" value="OS01G0153900 PROTEIN"/>
    <property type="match status" value="1"/>
</dbReference>
<gene>
    <name evidence="1" type="ORF">PAHAL_5G477900</name>
</gene>
<proteinExistence type="predicted"/>
<name>A0A2S3HXV5_9POAL</name>